<keyword evidence="1" id="KW-0732">Signal</keyword>
<protein>
    <submittedName>
        <fullName evidence="3">Uncharacterized membrane protein YkoI</fullName>
    </submittedName>
</protein>
<name>A0A286E7B1_9NEIS</name>
<dbReference type="OrthoDB" id="8607112at2"/>
<organism evidence="3 4">
    <name type="scientific">Alysiella filiformis DSM 16848</name>
    <dbReference type="NCBI Taxonomy" id="1120981"/>
    <lineage>
        <taxon>Bacteria</taxon>
        <taxon>Pseudomonadati</taxon>
        <taxon>Pseudomonadota</taxon>
        <taxon>Betaproteobacteria</taxon>
        <taxon>Neisseriales</taxon>
        <taxon>Neisseriaceae</taxon>
        <taxon>Alysiella</taxon>
    </lineage>
</organism>
<reference evidence="3 4" key="1">
    <citation type="submission" date="2017-09" db="EMBL/GenBank/DDBJ databases">
        <authorList>
            <person name="Ehlers B."/>
            <person name="Leendertz F.H."/>
        </authorList>
    </citation>
    <scope>NUCLEOTIDE SEQUENCE [LARGE SCALE GENOMIC DNA]</scope>
    <source>
        <strain evidence="3 4">DSM 16848</strain>
    </source>
</reference>
<feature type="signal peptide" evidence="1">
    <location>
        <begin position="1"/>
        <end position="24"/>
    </location>
</feature>
<dbReference type="AlphaFoldDB" id="A0A286E7B1"/>
<dbReference type="Gene3D" id="3.10.450.40">
    <property type="match status" value="1"/>
</dbReference>
<evidence type="ECO:0000313" key="3">
    <source>
        <dbReference type="EMBL" id="SOD66808.1"/>
    </source>
</evidence>
<evidence type="ECO:0000256" key="1">
    <source>
        <dbReference type="SAM" id="SignalP"/>
    </source>
</evidence>
<dbReference type="Pfam" id="PF03413">
    <property type="entry name" value="PepSY"/>
    <property type="match status" value="1"/>
</dbReference>
<feature type="domain" description="PepSY" evidence="2">
    <location>
        <begin position="43"/>
        <end position="101"/>
    </location>
</feature>
<gene>
    <name evidence="3" type="ORF">SAMN02746062_00740</name>
</gene>
<dbReference type="RefSeq" id="WP_097113809.1">
    <property type="nucleotide sequence ID" value="NZ_CP083931.1"/>
</dbReference>
<dbReference type="InterPro" id="IPR025711">
    <property type="entry name" value="PepSY"/>
</dbReference>
<evidence type="ECO:0000313" key="4">
    <source>
        <dbReference type="Proteomes" id="UP000219669"/>
    </source>
</evidence>
<accession>A0A286E7B1</accession>
<sequence length="106" mass="11920">MLNKKTFAILFAAASMSIAAPTFADDWHDDDEIHFSQNQHNYISHEQAAQAARAKIGAGAHVTDVEFEKKYHGAFFDVEVIDAKGREFDVRVDAKTGKVIYAKRDY</sequence>
<dbReference type="EMBL" id="OCNF01000004">
    <property type="protein sequence ID" value="SOD66808.1"/>
    <property type="molecule type" value="Genomic_DNA"/>
</dbReference>
<dbReference type="Proteomes" id="UP000219669">
    <property type="component" value="Unassembled WGS sequence"/>
</dbReference>
<keyword evidence="4" id="KW-1185">Reference proteome</keyword>
<evidence type="ECO:0000259" key="2">
    <source>
        <dbReference type="Pfam" id="PF03413"/>
    </source>
</evidence>
<proteinExistence type="predicted"/>
<feature type="chain" id="PRO_5012380162" evidence="1">
    <location>
        <begin position="25"/>
        <end position="106"/>
    </location>
</feature>